<name>D7C168_STRBB</name>
<dbReference type="STRING" id="749414.SBI_04849"/>
<dbReference type="EMBL" id="CP002047">
    <property type="protein sequence ID" value="ADI07969.1"/>
    <property type="molecule type" value="Genomic_DNA"/>
</dbReference>
<reference evidence="2 3" key="1">
    <citation type="journal article" date="2010" name="J. Bacteriol.">
        <title>Genome sequence of the milbemycin-producing bacterium Streptomyces bingchenggensis.</title>
        <authorList>
            <person name="Wang X.J."/>
            <person name="Yan Y.J."/>
            <person name="Zhang B."/>
            <person name="An J."/>
            <person name="Wang J.J."/>
            <person name="Tian J."/>
            <person name="Jiang L."/>
            <person name="Chen Y.H."/>
            <person name="Huang S.X."/>
            <person name="Yin M."/>
            <person name="Zhang J."/>
            <person name="Gao A.L."/>
            <person name="Liu C.X."/>
            <person name="Zhu Z.X."/>
            <person name="Xiang W.S."/>
        </authorList>
    </citation>
    <scope>NUCLEOTIDE SEQUENCE [LARGE SCALE GENOMIC DNA]</scope>
    <source>
        <strain evidence="2 3">BCW-1</strain>
    </source>
</reference>
<accession>D7C168</accession>
<keyword evidence="3" id="KW-1185">Reference proteome</keyword>
<protein>
    <submittedName>
        <fullName evidence="2">Uncharacterized protein</fullName>
    </submittedName>
</protein>
<evidence type="ECO:0000256" key="1">
    <source>
        <dbReference type="SAM" id="MobiDB-lite"/>
    </source>
</evidence>
<dbReference type="Proteomes" id="UP000000377">
    <property type="component" value="Chromosome"/>
</dbReference>
<organism evidence="2 3">
    <name type="scientific">Streptomyces bingchenggensis (strain BCW-1)</name>
    <dbReference type="NCBI Taxonomy" id="749414"/>
    <lineage>
        <taxon>Bacteria</taxon>
        <taxon>Bacillati</taxon>
        <taxon>Actinomycetota</taxon>
        <taxon>Actinomycetes</taxon>
        <taxon>Kitasatosporales</taxon>
        <taxon>Streptomycetaceae</taxon>
        <taxon>Streptomyces</taxon>
    </lineage>
</organism>
<evidence type="ECO:0000313" key="2">
    <source>
        <dbReference type="EMBL" id="ADI07969.1"/>
    </source>
</evidence>
<gene>
    <name evidence="2" type="ordered locus">SBI_04849</name>
</gene>
<proteinExistence type="predicted"/>
<dbReference type="KEGG" id="sbh:SBI_04849"/>
<dbReference type="PATRIC" id="fig|749414.3.peg.5011"/>
<sequence length="44" mass="4536">MNRHADDPTADAVGASAIEPPSSNDAVNAMAEALYLACTRSHPP</sequence>
<evidence type="ECO:0000313" key="3">
    <source>
        <dbReference type="Proteomes" id="UP000000377"/>
    </source>
</evidence>
<dbReference type="HOGENOM" id="CLU_3222437_0_0_11"/>
<dbReference type="AlphaFoldDB" id="D7C168"/>
<feature type="region of interest" description="Disordered" evidence="1">
    <location>
        <begin position="1"/>
        <end position="23"/>
    </location>
</feature>